<keyword evidence="1" id="KW-0812">Transmembrane</keyword>
<keyword evidence="3" id="KW-1185">Reference proteome</keyword>
<feature type="transmembrane region" description="Helical" evidence="1">
    <location>
        <begin position="124"/>
        <end position="142"/>
    </location>
</feature>
<keyword evidence="1" id="KW-0472">Membrane</keyword>
<organism evidence="2 3">
    <name type="scientific">[Clostridium] fimetarium</name>
    <dbReference type="NCBI Taxonomy" id="99656"/>
    <lineage>
        <taxon>Bacteria</taxon>
        <taxon>Bacillati</taxon>
        <taxon>Bacillota</taxon>
        <taxon>Clostridia</taxon>
        <taxon>Lachnospirales</taxon>
        <taxon>Lachnospiraceae</taxon>
    </lineage>
</organism>
<feature type="transmembrane region" description="Helical" evidence="1">
    <location>
        <begin position="148"/>
        <end position="168"/>
    </location>
</feature>
<feature type="transmembrane region" description="Helical" evidence="1">
    <location>
        <begin position="77"/>
        <end position="96"/>
    </location>
</feature>
<evidence type="ECO:0000313" key="2">
    <source>
        <dbReference type="EMBL" id="SEW42377.1"/>
    </source>
</evidence>
<evidence type="ECO:0000256" key="1">
    <source>
        <dbReference type="SAM" id="Phobius"/>
    </source>
</evidence>
<name>A0A1I0RMD5_9FIRM</name>
<gene>
    <name evidence="2" type="ORF">SAMN05421659_11916</name>
</gene>
<dbReference type="AlphaFoldDB" id="A0A1I0RMD5"/>
<evidence type="ECO:0000313" key="3">
    <source>
        <dbReference type="Proteomes" id="UP000199701"/>
    </source>
</evidence>
<evidence type="ECO:0008006" key="4">
    <source>
        <dbReference type="Google" id="ProtNLM"/>
    </source>
</evidence>
<protein>
    <recommendedName>
        <fullName evidence="4">DUF2975 domain-containing protein</fullName>
    </recommendedName>
</protein>
<feature type="transmembrane region" description="Helical" evidence="1">
    <location>
        <begin position="20"/>
        <end position="45"/>
    </location>
</feature>
<reference evidence="2 3" key="1">
    <citation type="submission" date="2016-10" db="EMBL/GenBank/DDBJ databases">
        <authorList>
            <person name="de Groot N.N."/>
        </authorList>
    </citation>
    <scope>NUCLEOTIDE SEQUENCE [LARGE SCALE GENOMIC DNA]</scope>
    <source>
        <strain evidence="2 3">DSM 9179</strain>
    </source>
</reference>
<proteinExistence type="predicted"/>
<dbReference type="OrthoDB" id="1857583at2"/>
<sequence length="178" mass="19758">MNTSNTITQKIKSMSKALSIILKFARIFCYIGIGISVCGLIYVLFFGNIDLLILKGDVILRSPFTDASFKDMDFKQLIVTSVIGIIGMALMANLFLQAQNIFKDISKDGSPFEMKHVKRIKRVAILYLIISLLDSETSALSISISFNMVGIVGALMFYCIALVFEYGCALQQESDEIL</sequence>
<dbReference type="RefSeq" id="WP_092457037.1">
    <property type="nucleotide sequence ID" value="NZ_FOJI01000019.1"/>
</dbReference>
<dbReference type="Proteomes" id="UP000199701">
    <property type="component" value="Unassembled WGS sequence"/>
</dbReference>
<keyword evidence="1" id="KW-1133">Transmembrane helix</keyword>
<dbReference type="EMBL" id="FOJI01000019">
    <property type="protein sequence ID" value="SEW42377.1"/>
    <property type="molecule type" value="Genomic_DNA"/>
</dbReference>
<accession>A0A1I0RMD5</accession>